<dbReference type="InterPro" id="IPR047127">
    <property type="entry name" value="MutT-like"/>
</dbReference>
<comment type="similarity">
    <text evidence="2 12">Belongs to the Nudix hydrolase family.</text>
</comment>
<sequence length="146" mass="16273">MKKKIDVALAVILAEGRVLVGRRNLDRIYGGWWEFPGGKIEPGETPIMAVRREVAEELGDQLMLGAPVMPPILGEHALAQVHLFPYYACLTTHHLRQVAAYDLRFVTPQQLLTMQVLGPSLPIVQHLTTVDLLAVQNQIETSNKTK</sequence>
<dbReference type="EMBL" id="CP047418">
    <property type="protein sequence ID" value="QLL77285.1"/>
    <property type="molecule type" value="Genomic_DNA"/>
</dbReference>
<proteinExistence type="inferred from homology"/>
<comment type="catalytic activity">
    <reaction evidence="10">
        <text>8-oxo-dGTP + H2O = 8-oxo-dGMP + diphosphate + H(+)</text>
        <dbReference type="Rhea" id="RHEA:31575"/>
        <dbReference type="ChEBI" id="CHEBI:15377"/>
        <dbReference type="ChEBI" id="CHEBI:15378"/>
        <dbReference type="ChEBI" id="CHEBI:33019"/>
        <dbReference type="ChEBI" id="CHEBI:63224"/>
        <dbReference type="ChEBI" id="CHEBI:77896"/>
        <dbReference type="EC" id="3.6.1.55"/>
    </reaction>
</comment>
<dbReference type="KEGG" id="lsw:GTO87_00735"/>
<protein>
    <recommendedName>
        <fullName evidence="11">8-oxo-dGTP diphosphatase</fullName>
        <ecNumber evidence="11">3.6.1.55</ecNumber>
    </recommendedName>
</protein>
<dbReference type="InterPro" id="IPR015797">
    <property type="entry name" value="NUDIX_hydrolase-like_dom_sf"/>
</dbReference>
<dbReference type="GO" id="GO:0006260">
    <property type="term" value="P:DNA replication"/>
    <property type="evidence" value="ECO:0007669"/>
    <property type="project" value="UniProtKB-KW"/>
</dbReference>
<evidence type="ECO:0000256" key="5">
    <source>
        <dbReference type="ARBA" id="ARBA00022723"/>
    </source>
</evidence>
<evidence type="ECO:0000256" key="11">
    <source>
        <dbReference type="ARBA" id="ARBA00038905"/>
    </source>
</evidence>
<evidence type="ECO:0000256" key="12">
    <source>
        <dbReference type="RuleBase" id="RU003476"/>
    </source>
</evidence>
<keyword evidence="9" id="KW-0234">DNA repair</keyword>
<dbReference type="GO" id="GO:0035539">
    <property type="term" value="F:8-oxo-7,8-dihydrodeoxyguanosine triphosphate pyrophosphatase activity"/>
    <property type="evidence" value="ECO:0007669"/>
    <property type="project" value="UniProtKB-EC"/>
</dbReference>
<dbReference type="AlphaFoldDB" id="A0A7H9EJG6"/>
<evidence type="ECO:0000256" key="7">
    <source>
        <dbReference type="ARBA" id="ARBA00022801"/>
    </source>
</evidence>
<evidence type="ECO:0000256" key="4">
    <source>
        <dbReference type="ARBA" id="ARBA00022705"/>
    </source>
</evidence>
<keyword evidence="6" id="KW-0227">DNA damage</keyword>
<evidence type="ECO:0000256" key="6">
    <source>
        <dbReference type="ARBA" id="ARBA00022763"/>
    </source>
</evidence>
<evidence type="ECO:0000256" key="1">
    <source>
        <dbReference type="ARBA" id="ARBA00001946"/>
    </source>
</evidence>
<dbReference type="PANTHER" id="PTHR47707">
    <property type="entry name" value="8-OXO-DGTP DIPHOSPHATASE"/>
    <property type="match status" value="1"/>
</dbReference>
<keyword evidence="4" id="KW-0235">DNA replication</keyword>
<keyword evidence="7 12" id="KW-0378">Hydrolase</keyword>
<evidence type="ECO:0000256" key="8">
    <source>
        <dbReference type="ARBA" id="ARBA00022842"/>
    </source>
</evidence>
<dbReference type="InterPro" id="IPR020476">
    <property type="entry name" value="Nudix_hydrolase"/>
</dbReference>
<gene>
    <name evidence="14" type="ORF">GTO87_00735</name>
</gene>
<dbReference type="PANTHER" id="PTHR47707:SF1">
    <property type="entry name" value="NUDIX HYDROLASE FAMILY PROTEIN"/>
    <property type="match status" value="1"/>
</dbReference>
<dbReference type="SUPFAM" id="SSF55811">
    <property type="entry name" value="Nudix"/>
    <property type="match status" value="1"/>
</dbReference>
<keyword evidence="3" id="KW-0515">Mutator protein</keyword>
<accession>A0A7H9EJG6</accession>
<evidence type="ECO:0000256" key="10">
    <source>
        <dbReference type="ARBA" id="ARBA00035861"/>
    </source>
</evidence>
<dbReference type="PROSITE" id="PS51462">
    <property type="entry name" value="NUDIX"/>
    <property type="match status" value="1"/>
</dbReference>
<dbReference type="Gene3D" id="3.90.79.10">
    <property type="entry name" value="Nucleoside Triphosphate Pyrophosphohydrolase"/>
    <property type="match status" value="1"/>
</dbReference>
<evidence type="ECO:0000256" key="9">
    <source>
        <dbReference type="ARBA" id="ARBA00023204"/>
    </source>
</evidence>
<evidence type="ECO:0000259" key="13">
    <source>
        <dbReference type="PROSITE" id="PS51462"/>
    </source>
</evidence>
<dbReference type="GO" id="GO:0006281">
    <property type="term" value="P:DNA repair"/>
    <property type="evidence" value="ECO:0007669"/>
    <property type="project" value="UniProtKB-KW"/>
</dbReference>
<dbReference type="RefSeq" id="WP_009553923.1">
    <property type="nucleotide sequence ID" value="NZ_CALVCX010000105.1"/>
</dbReference>
<dbReference type="GO" id="GO:0046872">
    <property type="term" value="F:metal ion binding"/>
    <property type="evidence" value="ECO:0007669"/>
    <property type="project" value="UniProtKB-KW"/>
</dbReference>
<keyword evidence="5" id="KW-0479">Metal-binding</keyword>
<dbReference type="PROSITE" id="PS00893">
    <property type="entry name" value="NUDIX_BOX"/>
    <property type="match status" value="1"/>
</dbReference>
<feature type="domain" description="Nudix hydrolase" evidence="13">
    <location>
        <begin position="3"/>
        <end position="129"/>
    </location>
</feature>
<dbReference type="GO" id="GO:0044715">
    <property type="term" value="F:8-oxo-dGDP phosphatase activity"/>
    <property type="evidence" value="ECO:0007669"/>
    <property type="project" value="TreeGrafter"/>
</dbReference>
<dbReference type="GO" id="GO:0008413">
    <property type="term" value="F:8-oxo-7,8-dihydroguanosine triphosphate pyrophosphatase activity"/>
    <property type="evidence" value="ECO:0007669"/>
    <property type="project" value="TreeGrafter"/>
</dbReference>
<dbReference type="InterPro" id="IPR020084">
    <property type="entry name" value="NUDIX_hydrolase_CS"/>
</dbReference>
<dbReference type="Proteomes" id="UP000510886">
    <property type="component" value="Chromosome"/>
</dbReference>
<reference evidence="14 15" key="1">
    <citation type="submission" date="2020-01" db="EMBL/GenBank/DDBJ databases">
        <title>Complete and circular genome sequences of six lactobacillus isolates from horses.</title>
        <authorList>
            <person name="Hassan H.M."/>
        </authorList>
    </citation>
    <scope>NUCLEOTIDE SEQUENCE [LARGE SCALE GENOMIC DNA]</scope>
    <source>
        <strain evidence="14 15">1A</strain>
    </source>
</reference>
<organism evidence="14 15">
    <name type="scientific">Ligilactobacillus saerimneri</name>
    <dbReference type="NCBI Taxonomy" id="228229"/>
    <lineage>
        <taxon>Bacteria</taxon>
        <taxon>Bacillati</taxon>
        <taxon>Bacillota</taxon>
        <taxon>Bacilli</taxon>
        <taxon>Lactobacillales</taxon>
        <taxon>Lactobacillaceae</taxon>
        <taxon>Ligilactobacillus</taxon>
    </lineage>
</organism>
<dbReference type="InterPro" id="IPR000086">
    <property type="entry name" value="NUDIX_hydrolase_dom"/>
</dbReference>
<evidence type="ECO:0000256" key="2">
    <source>
        <dbReference type="ARBA" id="ARBA00005582"/>
    </source>
</evidence>
<evidence type="ECO:0000256" key="3">
    <source>
        <dbReference type="ARBA" id="ARBA00022457"/>
    </source>
</evidence>
<dbReference type="GO" id="GO:0044716">
    <property type="term" value="F:8-oxo-GDP phosphatase activity"/>
    <property type="evidence" value="ECO:0007669"/>
    <property type="project" value="TreeGrafter"/>
</dbReference>
<keyword evidence="8" id="KW-0460">Magnesium</keyword>
<evidence type="ECO:0000313" key="15">
    <source>
        <dbReference type="Proteomes" id="UP000510886"/>
    </source>
</evidence>
<dbReference type="PRINTS" id="PR00502">
    <property type="entry name" value="NUDIXFAMILY"/>
</dbReference>
<dbReference type="Pfam" id="PF00293">
    <property type="entry name" value="NUDIX"/>
    <property type="match status" value="1"/>
</dbReference>
<dbReference type="CDD" id="cd03425">
    <property type="entry name" value="NUDIX_MutT_NudA_like"/>
    <property type="match status" value="1"/>
</dbReference>
<dbReference type="EC" id="3.6.1.55" evidence="11"/>
<evidence type="ECO:0000313" key="14">
    <source>
        <dbReference type="EMBL" id="QLL77285.1"/>
    </source>
</evidence>
<comment type="cofactor">
    <cofactor evidence="1">
        <name>Mg(2+)</name>
        <dbReference type="ChEBI" id="CHEBI:18420"/>
    </cofactor>
</comment>
<name>A0A7H9EJG6_9LACO</name>